<evidence type="ECO:0000313" key="2">
    <source>
        <dbReference type="EMBL" id="GIJ99970.1"/>
    </source>
</evidence>
<proteinExistence type="predicted"/>
<name>A0A9P3BU50_ASPVI</name>
<comment type="caution">
    <text evidence="2">The sequence shown here is derived from an EMBL/GenBank/DDBJ whole genome shotgun (WGS) entry which is preliminary data.</text>
</comment>
<dbReference type="AlphaFoldDB" id="A0A9P3BU50"/>
<dbReference type="OrthoDB" id="5599753at2759"/>
<dbReference type="RefSeq" id="XP_043123157.1">
    <property type="nucleotide sequence ID" value="XM_043267222.1"/>
</dbReference>
<evidence type="ECO:0000313" key="3">
    <source>
        <dbReference type="Proteomes" id="UP000710440"/>
    </source>
</evidence>
<dbReference type="EMBL" id="BOPL01000002">
    <property type="protein sequence ID" value="GIJ99970.1"/>
    <property type="molecule type" value="Genomic_DNA"/>
</dbReference>
<dbReference type="GeneID" id="66931966"/>
<organism evidence="2 3">
    <name type="scientific">Aspergillus viridinutans</name>
    <dbReference type="NCBI Taxonomy" id="75553"/>
    <lineage>
        <taxon>Eukaryota</taxon>
        <taxon>Fungi</taxon>
        <taxon>Dikarya</taxon>
        <taxon>Ascomycota</taxon>
        <taxon>Pezizomycotina</taxon>
        <taxon>Eurotiomycetes</taxon>
        <taxon>Eurotiomycetidae</taxon>
        <taxon>Eurotiales</taxon>
        <taxon>Aspergillaceae</taxon>
        <taxon>Aspergillus</taxon>
        <taxon>Aspergillus subgen. Fumigati</taxon>
    </lineage>
</organism>
<reference evidence="2 3" key="1">
    <citation type="submission" date="2021-02" db="EMBL/GenBank/DDBJ databases">
        <title>Pan-genome distribution and transcriptional activeness of fungal secondary metabolism genes in Aspergillus section Fumigati.</title>
        <authorList>
            <person name="Takahashi H."/>
            <person name="Umemura M."/>
            <person name="Ninomiya A."/>
            <person name="Kusuya Y."/>
            <person name="Urayama S."/>
            <person name="Shimizu M."/>
            <person name="Watanabe A."/>
            <person name="Kamei K."/>
            <person name="Yaguchi T."/>
            <person name="Hagiwara D."/>
        </authorList>
    </citation>
    <scope>NUCLEOTIDE SEQUENCE [LARGE SCALE GENOMIC DNA]</scope>
    <source>
        <strain evidence="2 3">IFM 47045</strain>
    </source>
</reference>
<accession>A0A9P3BU50</accession>
<feature type="region of interest" description="Disordered" evidence="1">
    <location>
        <begin position="20"/>
        <end position="53"/>
    </location>
</feature>
<gene>
    <name evidence="2" type="ORF">Aspvir_003984</name>
</gene>
<dbReference type="Proteomes" id="UP000710440">
    <property type="component" value="Unassembled WGS sequence"/>
</dbReference>
<evidence type="ECO:0000256" key="1">
    <source>
        <dbReference type="SAM" id="MobiDB-lite"/>
    </source>
</evidence>
<keyword evidence="3" id="KW-1185">Reference proteome</keyword>
<sequence length="86" mass="9711">MSTDSFDTYNGRHDTLALDRRVSGETLRETLPNQAESILEERKRPSDTSNPKQLKYLAKNPECIDCPFCHERALSRVETKSNVGAA</sequence>
<protein>
    <submittedName>
        <fullName evidence="2">Uncharacterized protein</fullName>
    </submittedName>
</protein>